<protein>
    <recommendedName>
        <fullName evidence="9">V-ATPase proteolipid subunit C-like domain-containing protein</fullName>
    </recommendedName>
</protein>
<evidence type="ECO:0000256" key="3">
    <source>
        <dbReference type="ARBA" id="ARBA00022448"/>
    </source>
</evidence>
<dbReference type="Gene3D" id="1.20.120.610">
    <property type="entry name" value="lithium bound rotor ring of v- atpase"/>
    <property type="match status" value="1"/>
</dbReference>
<dbReference type="AlphaFoldDB" id="A0A086IZ49"/>
<evidence type="ECO:0000313" key="10">
    <source>
        <dbReference type="EMBL" id="KFG25167.1"/>
    </source>
</evidence>
<evidence type="ECO:0000313" key="11">
    <source>
        <dbReference type="Proteomes" id="UP000054524"/>
    </source>
</evidence>
<sequence length="202" mass="21254">MEQKKNSFLAKLTRIEIISILSLLLIIPAIKLIYRMLYLFPLSPSAVGILAPIVLNTIGSSIGVATISKSTSGGSVKSPALVMKSILGIVLCEANFIFSILSFFFLKERALEIEAKLGGATEIPLEIVQASWCILASGLICGICGMVSSMGSSVVNSASSISIASNSKMFSKLISLQLIIGGVGIFGTAISFFFLKLPSSLG</sequence>
<dbReference type="GO" id="GO:0033177">
    <property type="term" value="C:proton-transporting two-sector ATPase complex, proton-transporting domain"/>
    <property type="evidence" value="ECO:0007669"/>
    <property type="project" value="InterPro"/>
</dbReference>
<reference evidence="10 11" key="1">
    <citation type="journal article" date="2014" name="Genome Announc.">
        <title>Genome Sequence of the Microsporidian Species Nematocida sp1 Strain ERTm6 (ATCC PRA-372).</title>
        <authorList>
            <person name="Bakowski M.A."/>
            <person name="Priest M."/>
            <person name="Young S."/>
            <person name="Cuomo C.A."/>
            <person name="Troemel E.R."/>
        </authorList>
    </citation>
    <scope>NUCLEOTIDE SEQUENCE [LARGE SCALE GENOMIC DNA]</scope>
    <source>
        <strain evidence="10 11">ERTm6</strain>
    </source>
</reference>
<keyword evidence="7 8" id="KW-0472">Membrane</keyword>
<keyword evidence="11" id="KW-1185">Reference proteome</keyword>
<accession>A0A086IZ49</accession>
<evidence type="ECO:0000256" key="6">
    <source>
        <dbReference type="ARBA" id="ARBA00023065"/>
    </source>
</evidence>
<evidence type="ECO:0000256" key="5">
    <source>
        <dbReference type="ARBA" id="ARBA00022989"/>
    </source>
</evidence>
<name>A0A086IZ49_NEMA1</name>
<dbReference type="PANTHER" id="PTHR10263">
    <property type="entry name" value="V-TYPE PROTON ATPASE PROTEOLIPID SUBUNIT"/>
    <property type="match status" value="1"/>
</dbReference>
<evidence type="ECO:0000256" key="7">
    <source>
        <dbReference type="ARBA" id="ARBA00023136"/>
    </source>
</evidence>
<comment type="caution">
    <text evidence="10">The sequence shown here is derived from an EMBL/GenBank/DDBJ whole genome shotgun (WGS) entry which is preliminary data.</text>
</comment>
<dbReference type="SUPFAM" id="SSF81333">
    <property type="entry name" value="F1F0 ATP synthase subunit C"/>
    <property type="match status" value="2"/>
</dbReference>
<evidence type="ECO:0000259" key="9">
    <source>
        <dbReference type="Pfam" id="PF00137"/>
    </source>
</evidence>
<feature type="transmembrane region" description="Helical" evidence="8">
    <location>
        <begin position="86"/>
        <end position="107"/>
    </location>
</feature>
<keyword evidence="6" id="KW-0406">Ion transport</keyword>
<feature type="domain" description="V-ATPase proteolipid subunit C-like" evidence="9">
    <location>
        <begin position="135"/>
        <end position="193"/>
    </location>
</feature>
<dbReference type="EMBL" id="AKIJ01000006">
    <property type="protein sequence ID" value="KFG25167.1"/>
    <property type="molecule type" value="Genomic_DNA"/>
</dbReference>
<dbReference type="OrthoDB" id="10264021at2759"/>
<dbReference type="HOGENOM" id="CLU_1354955_0_0_1"/>
<evidence type="ECO:0000256" key="1">
    <source>
        <dbReference type="ARBA" id="ARBA00004141"/>
    </source>
</evidence>
<organism evidence="10 11">
    <name type="scientific">Nematocida ausubeli (strain ATCC PRA-371 / ERTm2)</name>
    <name type="common">Nematode killer fungus</name>
    <dbReference type="NCBI Taxonomy" id="1913371"/>
    <lineage>
        <taxon>Eukaryota</taxon>
        <taxon>Fungi</taxon>
        <taxon>Fungi incertae sedis</taxon>
        <taxon>Microsporidia</taxon>
        <taxon>Nematocida</taxon>
    </lineage>
</organism>
<dbReference type="InterPro" id="IPR035921">
    <property type="entry name" value="F/V-ATP_Csub_sf"/>
</dbReference>
<keyword evidence="5 8" id="KW-1133">Transmembrane helix</keyword>
<feature type="transmembrane region" description="Helical" evidence="8">
    <location>
        <begin position="46"/>
        <end position="65"/>
    </location>
</feature>
<dbReference type="GO" id="GO:0015078">
    <property type="term" value="F:proton transmembrane transporter activity"/>
    <property type="evidence" value="ECO:0007669"/>
    <property type="project" value="InterPro"/>
</dbReference>
<feature type="transmembrane region" description="Helical" evidence="8">
    <location>
        <begin position="173"/>
        <end position="195"/>
    </location>
</feature>
<keyword evidence="4 8" id="KW-0812">Transmembrane</keyword>
<keyword evidence="3" id="KW-0813">Transport</keyword>
<dbReference type="Proteomes" id="UP000054524">
    <property type="component" value="Unassembled WGS sequence"/>
</dbReference>
<gene>
    <name evidence="10" type="ORF">NESG_02387</name>
</gene>
<feature type="transmembrane region" description="Helical" evidence="8">
    <location>
        <begin position="12"/>
        <end position="34"/>
    </location>
</feature>
<evidence type="ECO:0000256" key="4">
    <source>
        <dbReference type="ARBA" id="ARBA00022692"/>
    </source>
</evidence>
<dbReference type="Pfam" id="PF00137">
    <property type="entry name" value="ATP-synt_C"/>
    <property type="match status" value="2"/>
</dbReference>
<comment type="similarity">
    <text evidence="2">Belongs to the V-ATPase proteolipid subunit family.</text>
</comment>
<comment type="subcellular location">
    <subcellularLocation>
        <location evidence="1">Membrane</location>
        <topology evidence="1">Multi-pass membrane protein</topology>
    </subcellularLocation>
</comment>
<evidence type="ECO:0000256" key="8">
    <source>
        <dbReference type="SAM" id="Phobius"/>
    </source>
</evidence>
<evidence type="ECO:0000256" key="2">
    <source>
        <dbReference type="ARBA" id="ARBA00007296"/>
    </source>
</evidence>
<feature type="domain" description="V-ATPase proteolipid subunit C-like" evidence="9">
    <location>
        <begin position="48"/>
        <end position="105"/>
    </location>
</feature>
<dbReference type="GeneID" id="77677360"/>
<dbReference type="RefSeq" id="XP_052903722.1">
    <property type="nucleotide sequence ID" value="XM_053049991.1"/>
</dbReference>
<proteinExistence type="inferred from homology"/>
<dbReference type="InterPro" id="IPR002379">
    <property type="entry name" value="ATPase_proteolipid_c-like_dom"/>
</dbReference>